<accession>A0A1I8AGP6</accession>
<dbReference type="InterPro" id="IPR011001">
    <property type="entry name" value="Saposin-like"/>
</dbReference>
<dbReference type="PROSITE" id="PS50015">
    <property type="entry name" value="SAP_B"/>
    <property type="match status" value="1"/>
</dbReference>
<evidence type="ECO:0000313" key="4">
    <source>
        <dbReference type="Proteomes" id="UP000095287"/>
    </source>
</evidence>
<dbReference type="Gene3D" id="1.10.225.10">
    <property type="entry name" value="Saposin-like"/>
    <property type="match status" value="1"/>
</dbReference>
<dbReference type="AlphaFoldDB" id="A0A1I8AGP6"/>
<evidence type="ECO:0000313" key="5">
    <source>
        <dbReference type="WBParaSite" id="L893_g5300.t1"/>
    </source>
</evidence>
<evidence type="ECO:0000259" key="3">
    <source>
        <dbReference type="PROSITE" id="PS50015"/>
    </source>
</evidence>
<feature type="chain" id="PRO_5009314697" evidence="2">
    <location>
        <begin position="22"/>
        <end position="107"/>
    </location>
</feature>
<feature type="domain" description="Saposin B-type" evidence="3">
    <location>
        <begin position="23"/>
        <end position="107"/>
    </location>
</feature>
<organism evidence="4 5">
    <name type="scientific">Steinernema glaseri</name>
    <dbReference type="NCBI Taxonomy" id="37863"/>
    <lineage>
        <taxon>Eukaryota</taxon>
        <taxon>Metazoa</taxon>
        <taxon>Ecdysozoa</taxon>
        <taxon>Nematoda</taxon>
        <taxon>Chromadorea</taxon>
        <taxon>Rhabditida</taxon>
        <taxon>Tylenchina</taxon>
        <taxon>Panagrolaimomorpha</taxon>
        <taxon>Strongyloidoidea</taxon>
        <taxon>Steinernematidae</taxon>
        <taxon>Steinernema</taxon>
    </lineage>
</organism>
<dbReference type="WBParaSite" id="L893_g5300.t1">
    <property type="protein sequence ID" value="L893_g5300.t1"/>
    <property type="gene ID" value="L893_g5300"/>
</dbReference>
<name>A0A1I8AGP6_9BILA</name>
<keyword evidence="1" id="KW-1015">Disulfide bond</keyword>
<keyword evidence="4" id="KW-1185">Reference proteome</keyword>
<protein>
    <submittedName>
        <fullName evidence="5">Saposin B-type domain-containing protein</fullName>
    </submittedName>
</protein>
<dbReference type="InterPro" id="IPR008139">
    <property type="entry name" value="SaposinB_dom"/>
</dbReference>
<keyword evidence="2" id="KW-0732">Signal</keyword>
<evidence type="ECO:0000256" key="2">
    <source>
        <dbReference type="SAM" id="SignalP"/>
    </source>
</evidence>
<sequence length="107" mass="11251">MTSTLTLVALVAFFVITPAASCSFGTCDGCKKIVDDTKAQFNGDFANVDVAQLREALQKVCVATAENPSCGTMCVRGYNAFAEKIFELLKAGDDSSAVCHAIGQCSQ</sequence>
<dbReference type="SUPFAM" id="SSF47862">
    <property type="entry name" value="Saposin"/>
    <property type="match status" value="1"/>
</dbReference>
<proteinExistence type="predicted"/>
<reference evidence="5" key="1">
    <citation type="submission" date="2016-11" db="UniProtKB">
        <authorList>
            <consortium name="WormBaseParasite"/>
        </authorList>
    </citation>
    <scope>IDENTIFICATION</scope>
</reference>
<evidence type="ECO:0000256" key="1">
    <source>
        <dbReference type="ARBA" id="ARBA00023157"/>
    </source>
</evidence>
<dbReference type="Proteomes" id="UP000095287">
    <property type="component" value="Unplaced"/>
</dbReference>
<feature type="signal peptide" evidence="2">
    <location>
        <begin position="1"/>
        <end position="21"/>
    </location>
</feature>
<dbReference type="SMART" id="SM00741">
    <property type="entry name" value="SapB"/>
    <property type="match status" value="1"/>
</dbReference>